<dbReference type="EMBL" id="JARQZJ010000095">
    <property type="protein sequence ID" value="KAK9885509.1"/>
    <property type="molecule type" value="Genomic_DNA"/>
</dbReference>
<keyword evidence="3" id="KW-1185">Reference proteome</keyword>
<evidence type="ECO:0000313" key="3">
    <source>
        <dbReference type="Proteomes" id="UP001431783"/>
    </source>
</evidence>
<name>A0AAW1V0Y2_9CUCU</name>
<feature type="compositionally biased region" description="Basic and acidic residues" evidence="1">
    <location>
        <begin position="206"/>
        <end position="215"/>
    </location>
</feature>
<gene>
    <name evidence="2" type="ORF">WA026_011002</name>
</gene>
<dbReference type="AlphaFoldDB" id="A0AAW1V0Y2"/>
<dbReference type="Proteomes" id="UP001431783">
    <property type="component" value="Unassembled WGS sequence"/>
</dbReference>
<evidence type="ECO:0000313" key="2">
    <source>
        <dbReference type="EMBL" id="KAK9885509.1"/>
    </source>
</evidence>
<evidence type="ECO:0000256" key="1">
    <source>
        <dbReference type="SAM" id="MobiDB-lite"/>
    </source>
</evidence>
<reference evidence="2 3" key="1">
    <citation type="submission" date="2023-03" db="EMBL/GenBank/DDBJ databases">
        <title>Genome insight into feeding habits of ladybird beetles.</title>
        <authorList>
            <person name="Li H.-S."/>
            <person name="Huang Y.-H."/>
            <person name="Pang H."/>
        </authorList>
    </citation>
    <scope>NUCLEOTIDE SEQUENCE [LARGE SCALE GENOMIC DNA]</scope>
    <source>
        <strain evidence="2">SYSU_2023b</strain>
        <tissue evidence="2">Whole body</tissue>
    </source>
</reference>
<comment type="caution">
    <text evidence="2">The sequence shown here is derived from an EMBL/GenBank/DDBJ whole genome shotgun (WGS) entry which is preliminary data.</text>
</comment>
<sequence length="897" mass="102051">MGYDRHQMLTCKEHKRPNGSAIIASHLQIPLYPKIEELPQNKTCILRSSNSQDFRGARLGLKQKLIRNCPNFLLTENSVLEFRETYPLEHSIFSCATGFLYTDNYFNDKRIFECNRTKNVKNYLWISNQALNANYPKIQYKNDSVNATPKKKAEKCQAYPKVNKKFEKSQDVRANRTNENEVKRNKDISTNKNYFGNVTQKTPNNDTKRHGKMNEEVNNAPTKSDTKLLQNSFLSNKCCLSENNDSKEVKINKNYVSIADEYESLSKISSASMDKCSADLKIHSDGKQNVQVFCLNCNNEPEFSMPTFLERCCSDNYLSAEEPSIGSSCECVTCPKAEESIIQLTNQGVQTVNTNIRKELRNMQITTNDKGYFIDRPKCNLENPSTRAQCPGVVKTSCAECATPPLHTTGQCQNSMRKSTIQNDDMESFSTLSLFFIMKDLNTGNGSYCKRQESYRLLSTAMICMRVNNTQPKKKPRKPNIACANERTKPCSDTPIEHTNHGLMISRPDCRKNRTFTDTHQNSQFPYVICPSKRVGSDRKMNSVFTETLQENGCKVLGVQTSEHKEKRYPRELNLLLSFHPDKRRNLEVKGCPGERARSLPYRTYLQRQLPKADKTAQACIAQQSACVQLSMTNTPTMHEKGNQFCPARKSKSIQPSSTIFLRPNRPATFPRESSDRRSRICRSNFSTESSLFYSPPPCALYLPDFGEASGQTLEAPPATPFMIPMEVDFRDETSSTSLACNEMKKKYSSTSQQVRSCTANSKPKCKFGFGEEKLKNVAKIEEINPSKNNYLDLGSTRTIQPPCLTCSSHTNKDSHTPLENIGFTDSDEGLEILKLKQTSLLSKKHELFAPFKFKSANDIECCDKRKEDIQLFREDFQSLKKAIEKFMTIDATDKQR</sequence>
<accession>A0AAW1V0Y2</accession>
<feature type="region of interest" description="Disordered" evidence="1">
    <location>
        <begin position="192"/>
        <end position="222"/>
    </location>
</feature>
<organism evidence="2 3">
    <name type="scientific">Henosepilachna vigintioctopunctata</name>
    <dbReference type="NCBI Taxonomy" id="420089"/>
    <lineage>
        <taxon>Eukaryota</taxon>
        <taxon>Metazoa</taxon>
        <taxon>Ecdysozoa</taxon>
        <taxon>Arthropoda</taxon>
        <taxon>Hexapoda</taxon>
        <taxon>Insecta</taxon>
        <taxon>Pterygota</taxon>
        <taxon>Neoptera</taxon>
        <taxon>Endopterygota</taxon>
        <taxon>Coleoptera</taxon>
        <taxon>Polyphaga</taxon>
        <taxon>Cucujiformia</taxon>
        <taxon>Coccinelloidea</taxon>
        <taxon>Coccinellidae</taxon>
        <taxon>Epilachninae</taxon>
        <taxon>Epilachnini</taxon>
        <taxon>Henosepilachna</taxon>
    </lineage>
</organism>
<protein>
    <submittedName>
        <fullName evidence="2">Uncharacterized protein</fullName>
    </submittedName>
</protein>
<proteinExistence type="predicted"/>
<feature type="compositionally biased region" description="Polar residues" evidence="1">
    <location>
        <begin position="192"/>
        <end position="205"/>
    </location>
</feature>